<dbReference type="PANTHER" id="PTHR19136">
    <property type="entry name" value="MOLYBDENUM COFACTOR GUANYLYLTRANSFERASE"/>
    <property type="match status" value="1"/>
</dbReference>
<keyword evidence="5" id="KW-0460">Magnesium</keyword>
<dbReference type="Gene3D" id="3.90.550.10">
    <property type="entry name" value="Spore Coat Polysaccharide Biosynthesis Protein SpsA, Chain A"/>
    <property type="match status" value="1"/>
</dbReference>
<dbReference type="PANTHER" id="PTHR19136:SF81">
    <property type="entry name" value="MOLYBDENUM COFACTOR GUANYLYLTRANSFERASE"/>
    <property type="match status" value="1"/>
</dbReference>
<name>A0ABN1LR50_9ALTE</name>
<dbReference type="CDD" id="cd02503">
    <property type="entry name" value="MobA"/>
    <property type="match status" value="1"/>
</dbReference>
<dbReference type="RefSeq" id="WP_343861811.1">
    <property type="nucleotide sequence ID" value="NZ_BAAAFD010000011.1"/>
</dbReference>
<keyword evidence="6" id="KW-0342">GTP-binding</keyword>
<dbReference type="GO" id="GO:0016779">
    <property type="term" value="F:nucleotidyltransferase activity"/>
    <property type="evidence" value="ECO:0007669"/>
    <property type="project" value="UniProtKB-KW"/>
</dbReference>
<keyword evidence="7" id="KW-0501">Molybdenum cofactor biosynthesis</keyword>
<evidence type="ECO:0000256" key="5">
    <source>
        <dbReference type="ARBA" id="ARBA00022842"/>
    </source>
</evidence>
<dbReference type="EMBL" id="BAAAFD010000011">
    <property type="protein sequence ID" value="GAA0859259.1"/>
    <property type="molecule type" value="Genomic_DNA"/>
</dbReference>
<keyword evidence="9" id="KW-0548">Nucleotidyltransferase</keyword>
<keyword evidence="10" id="KW-1185">Reference proteome</keyword>
<protein>
    <submittedName>
        <fullName evidence="9">Molybdenum cofactor guanylyltransferase</fullName>
    </submittedName>
</protein>
<keyword evidence="4" id="KW-0547">Nucleotide-binding</keyword>
<reference evidence="9 10" key="1">
    <citation type="journal article" date="2019" name="Int. J. Syst. Evol. Microbiol.">
        <title>The Global Catalogue of Microorganisms (GCM) 10K type strain sequencing project: providing services to taxonomists for standard genome sequencing and annotation.</title>
        <authorList>
            <consortium name="The Broad Institute Genomics Platform"/>
            <consortium name="The Broad Institute Genome Sequencing Center for Infectious Disease"/>
            <person name="Wu L."/>
            <person name="Ma J."/>
        </authorList>
    </citation>
    <scope>NUCLEOTIDE SEQUENCE [LARGE SCALE GENOMIC DNA]</scope>
    <source>
        <strain evidence="9 10">JCM 15896</strain>
    </source>
</reference>
<evidence type="ECO:0000259" key="8">
    <source>
        <dbReference type="Pfam" id="PF12804"/>
    </source>
</evidence>
<evidence type="ECO:0000256" key="1">
    <source>
        <dbReference type="ARBA" id="ARBA00022490"/>
    </source>
</evidence>
<evidence type="ECO:0000256" key="2">
    <source>
        <dbReference type="ARBA" id="ARBA00022679"/>
    </source>
</evidence>
<dbReference type="InterPro" id="IPR025877">
    <property type="entry name" value="MobA-like_NTP_Trfase"/>
</dbReference>
<proteinExistence type="predicted"/>
<dbReference type="Proteomes" id="UP001500359">
    <property type="component" value="Unassembled WGS sequence"/>
</dbReference>
<evidence type="ECO:0000256" key="4">
    <source>
        <dbReference type="ARBA" id="ARBA00022741"/>
    </source>
</evidence>
<evidence type="ECO:0000256" key="3">
    <source>
        <dbReference type="ARBA" id="ARBA00022723"/>
    </source>
</evidence>
<feature type="domain" description="MobA-like NTP transferase" evidence="8">
    <location>
        <begin position="5"/>
        <end position="115"/>
    </location>
</feature>
<sequence>MSIIGVVLSGGASRRMGTDKALLEIAQQSMLERAVQVLKQTTVTKVEISRNGRNKDYISDILPNKGPLSGIHSVAMRFPYSDLIVLPVDLPLISVSAIQSLIDTGMTECRNVRFANHNLPLYVHNSARFRQAIDYTLRCTQSFSVERLCEHFPLTEIAVTEPSQLLNTNTPEQWHSALQLIPHNQVNLINQGSHESFR</sequence>
<evidence type="ECO:0000256" key="7">
    <source>
        <dbReference type="ARBA" id="ARBA00023150"/>
    </source>
</evidence>
<comment type="caution">
    <text evidence="9">The sequence shown here is derived from an EMBL/GenBank/DDBJ whole genome shotgun (WGS) entry which is preliminary data.</text>
</comment>
<dbReference type="InterPro" id="IPR013482">
    <property type="entry name" value="Molybde_CF_guanTrfase"/>
</dbReference>
<dbReference type="InterPro" id="IPR029044">
    <property type="entry name" value="Nucleotide-diphossugar_trans"/>
</dbReference>
<keyword evidence="3" id="KW-0479">Metal-binding</keyword>
<dbReference type="SUPFAM" id="SSF53448">
    <property type="entry name" value="Nucleotide-diphospho-sugar transferases"/>
    <property type="match status" value="1"/>
</dbReference>
<dbReference type="Pfam" id="PF12804">
    <property type="entry name" value="NTP_transf_3"/>
    <property type="match status" value="1"/>
</dbReference>
<evidence type="ECO:0000256" key="6">
    <source>
        <dbReference type="ARBA" id="ARBA00023134"/>
    </source>
</evidence>
<organism evidence="9 10">
    <name type="scientific">Aliiglaciecola litoralis</name>
    <dbReference type="NCBI Taxonomy" id="582857"/>
    <lineage>
        <taxon>Bacteria</taxon>
        <taxon>Pseudomonadati</taxon>
        <taxon>Pseudomonadota</taxon>
        <taxon>Gammaproteobacteria</taxon>
        <taxon>Alteromonadales</taxon>
        <taxon>Alteromonadaceae</taxon>
        <taxon>Aliiglaciecola</taxon>
    </lineage>
</organism>
<evidence type="ECO:0000313" key="9">
    <source>
        <dbReference type="EMBL" id="GAA0859259.1"/>
    </source>
</evidence>
<keyword evidence="1" id="KW-0963">Cytoplasm</keyword>
<keyword evidence="2" id="KW-0808">Transferase</keyword>
<gene>
    <name evidence="9" type="ORF">GCM10009114_32050</name>
</gene>
<accession>A0ABN1LR50</accession>
<evidence type="ECO:0000313" key="10">
    <source>
        <dbReference type="Proteomes" id="UP001500359"/>
    </source>
</evidence>